<reference evidence="2 3" key="1">
    <citation type="submission" date="2017-06" db="EMBL/GenBank/DDBJ databases">
        <title>A platform for efficient transgenesis in Macrostomum lignano, a flatworm model organism for stem cell research.</title>
        <authorList>
            <person name="Berezikov E."/>
        </authorList>
    </citation>
    <scope>NUCLEOTIDE SEQUENCE [LARGE SCALE GENOMIC DNA]</scope>
    <source>
        <strain evidence="2">DV1</strain>
        <tissue evidence="2">Whole organism</tissue>
    </source>
</reference>
<protein>
    <submittedName>
        <fullName evidence="2">Uncharacterized protein</fullName>
    </submittedName>
</protein>
<keyword evidence="3" id="KW-1185">Reference proteome</keyword>
<dbReference type="Proteomes" id="UP000215902">
    <property type="component" value="Unassembled WGS sequence"/>
</dbReference>
<accession>A0A267FCL9</accession>
<proteinExistence type="predicted"/>
<dbReference type="EMBL" id="NIVC01001159">
    <property type="protein sequence ID" value="PAA71530.1"/>
    <property type="molecule type" value="Genomic_DNA"/>
</dbReference>
<dbReference type="EMBL" id="NIVC01004984">
    <property type="protein sequence ID" value="PAA46223.1"/>
    <property type="molecule type" value="Genomic_DNA"/>
</dbReference>
<dbReference type="AlphaFoldDB" id="A0A267FCL9"/>
<evidence type="ECO:0000313" key="2">
    <source>
        <dbReference type="EMBL" id="PAA71530.1"/>
    </source>
</evidence>
<comment type="caution">
    <text evidence="2">The sequence shown here is derived from an EMBL/GenBank/DDBJ whole genome shotgun (WGS) entry which is preliminary data.</text>
</comment>
<sequence>MEQQDRDKFIGFYLSLRERQDDLDYVMWQFFTQLLAALRDYQQKQLGGSQGRVSKSLLIEEVAQTNLSVKINMQSFTDDFVLFRGAYIKTFQDGSVPYKILHLIIEALGDSAEPLKAKVHQFESEGKSLPMLRAFYWYVDVNFISQLPTEFQVAFTVDCLLYGEWRIDHPNLVGLNLLALAWMLGEAQFHRFLPDGMKDCQPVKRPIFKQLLPLVGIRVRYNDNATKSGQQLKGQDSQQKNGK</sequence>
<name>A0A267FCL9_9PLAT</name>
<evidence type="ECO:0000313" key="1">
    <source>
        <dbReference type="EMBL" id="PAA46223.1"/>
    </source>
</evidence>
<organism evidence="2 3">
    <name type="scientific">Macrostomum lignano</name>
    <dbReference type="NCBI Taxonomy" id="282301"/>
    <lineage>
        <taxon>Eukaryota</taxon>
        <taxon>Metazoa</taxon>
        <taxon>Spiralia</taxon>
        <taxon>Lophotrochozoa</taxon>
        <taxon>Platyhelminthes</taxon>
        <taxon>Rhabditophora</taxon>
        <taxon>Macrostomorpha</taxon>
        <taxon>Macrostomida</taxon>
        <taxon>Macrostomidae</taxon>
        <taxon>Macrostomum</taxon>
    </lineage>
</organism>
<evidence type="ECO:0000313" key="3">
    <source>
        <dbReference type="Proteomes" id="UP000215902"/>
    </source>
</evidence>
<gene>
    <name evidence="2" type="ORF">BOX15_Mlig012609g1</name>
    <name evidence="1" type="ORF">BOX15_Mlig012609g2</name>
</gene>